<dbReference type="Gene3D" id="2.120.10.30">
    <property type="entry name" value="TolB, C-terminal domain"/>
    <property type="match status" value="2"/>
</dbReference>
<organism evidence="3 4">
    <name type="scientific">Porites lobata</name>
    <dbReference type="NCBI Taxonomy" id="104759"/>
    <lineage>
        <taxon>Eukaryota</taxon>
        <taxon>Metazoa</taxon>
        <taxon>Cnidaria</taxon>
        <taxon>Anthozoa</taxon>
        <taxon>Hexacorallia</taxon>
        <taxon>Scleractinia</taxon>
        <taxon>Fungiina</taxon>
        <taxon>Poritidae</taxon>
        <taxon>Porites</taxon>
    </lineage>
</organism>
<gene>
    <name evidence="3" type="ORF">PLOB_00041666</name>
</gene>
<dbReference type="InterPro" id="IPR050952">
    <property type="entry name" value="TRIM-NHL_E3_ligases"/>
</dbReference>
<proteinExistence type="predicted"/>
<evidence type="ECO:0000313" key="3">
    <source>
        <dbReference type="EMBL" id="CAH3141418.1"/>
    </source>
</evidence>
<feature type="non-terminal residue" evidence="3">
    <location>
        <position position="501"/>
    </location>
</feature>
<evidence type="ECO:0000256" key="1">
    <source>
        <dbReference type="ARBA" id="ARBA00022737"/>
    </source>
</evidence>
<dbReference type="InterPro" id="IPR001258">
    <property type="entry name" value="NHL_repeat"/>
</dbReference>
<accession>A0ABN8PD50</accession>
<keyword evidence="1" id="KW-0677">Repeat</keyword>
<keyword evidence="4" id="KW-1185">Reference proteome</keyword>
<dbReference type="EMBL" id="CALNXK010000066">
    <property type="protein sequence ID" value="CAH3141418.1"/>
    <property type="molecule type" value="Genomic_DNA"/>
</dbReference>
<dbReference type="SUPFAM" id="SSF101898">
    <property type="entry name" value="NHL repeat"/>
    <property type="match status" value="1"/>
</dbReference>
<evidence type="ECO:0000313" key="4">
    <source>
        <dbReference type="Proteomes" id="UP001159405"/>
    </source>
</evidence>
<dbReference type="InterPro" id="IPR011042">
    <property type="entry name" value="6-blade_b-propeller_TolB-like"/>
</dbReference>
<protein>
    <submittedName>
        <fullName evidence="3">Uncharacterized protein</fullName>
    </submittedName>
</protein>
<sequence length="501" mass="55922">MASLLTAVFKATVGLLVEKGRDAAAEKLKHGDITDQKLRDVIVREIHDVKSKLDGLARKDLLSAIDFFEEGITLLYDLPQLKYSPGYDAEDNVVSLPQAMSNLKLTQSMDEASTSILSRAKKRFEDCRRKATEAFNDEALKPSDRIVAMGYRVMATVLETVDNPTAALSACRLCIERLHSLPAVQNCFSVELKKGLRGWFSKDERREIITAICRVNRVIYDVTCIVYGFGNKELQDITQTWPCINIDNGNVNVNPLIDGRVAITLRKRGMNHFSAHWSFGQEGEEKQRLKQAGGIATNTQGGFIVTDCEDRNVKAFDSTGKFLYSFYPGTNEKAKDDKDVIIHDVATDKKDNIYVLLTRKRPGVEEESFVYLKTSDQFLPLRGGFRSWSFGCSSLAISDNDKVLVRGEMIGGHYVVDVYEKDGQFVCRFGEGILKGASSIATANDGSIVVADHEGDSYHVYTFSEEGEQLSKFTVQRSYHCPQTTFHQASEHFVVAGIERG</sequence>
<name>A0ABN8PD50_9CNID</name>
<comment type="caution">
    <text evidence="3">The sequence shown here is derived from an EMBL/GenBank/DDBJ whole genome shotgun (WGS) entry which is preliminary data.</text>
</comment>
<dbReference type="Proteomes" id="UP001159405">
    <property type="component" value="Unassembled WGS sequence"/>
</dbReference>
<dbReference type="PANTHER" id="PTHR24104:SF50">
    <property type="entry name" value="SMP-30_GLUCONOLACTONASE_LRE-LIKE REGION DOMAIN-CONTAINING PROTEIN"/>
    <property type="match status" value="1"/>
</dbReference>
<feature type="repeat" description="NHL" evidence="2">
    <location>
        <begin position="278"/>
        <end position="319"/>
    </location>
</feature>
<dbReference type="PANTHER" id="PTHR24104">
    <property type="entry name" value="E3 UBIQUITIN-PROTEIN LIGASE NHLRC1-RELATED"/>
    <property type="match status" value="1"/>
</dbReference>
<dbReference type="PROSITE" id="PS51125">
    <property type="entry name" value="NHL"/>
    <property type="match status" value="1"/>
</dbReference>
<evidence type="ECO:0000256" key="2">
    <source>
        <dbReference type="PROSITE-ProRule" id="PRU00504"/>
    </source>
</evidence>
<reference evidence="3 4" key="1">
    <citation type="submission" date="2022-05" db="EMBL/GenBank/DDBJ databases">
        <authorList>
            <consortium name="Genoscope - CEA"/>
            <person name="William W."/>
        </authorList>
    </citation>
    <scope>NUCLEOTIDE SEQUENCE [LARGE SCALE GENOMIC DNA]</scope>
</reference>